<evidence type="ECO:0000313" key="4">
    <source>
        <dbReference type="Proteomes" id="UP001214854"/>
    </source>
</evidence>
<feature type="region of interest" description="Disordered" evidence="1">
    <location>
        <begin position="37"/>
        <end position="57"/>
    </location>
</feature>
<dbReference type="Pfam" id="PF03432">
    <property type="entry name" value="Relaxase"/>
    <property type="match status" value="1"/>
</dbReference>
<dbReference type="InterPro" id="IPR005094">
    <property type="entry name" value="Endonuclease_MobA/VirD2"/>
</dbReference>
<sequence>MSTDDKFTPRLGRIRAKGKGSFRGQIFKAIQRAGGFKARAGKAGPGTRSGQGRGLGSGRIAGTRRVVIKARFTQLAGKGLRAARAHLRYLQRDGTTREGNPGTLYDQATDRADGRAFLDQCREDRHLFRFIVSAEDGDQYDDLKSVTRRLMAQMEKDLGTRLEWVAVDHFNTGRPHTHIVVRGIDDQGRDLVISRAYLSQGMRERAEALVTLDLGLQSEQERNNSLRREIDQARLTRIDRQLLAGRDAENVVNAAHRDSVAQTLRAGRCQTLAAFGLAEELGNGRWRLDPAMETTLRDMGQRGDIIKSLSYDLQGQSIGVDLRHAVLHLTPETRAPGPVTGEVLRRGPLDDFGDRHFVALNATDGRVHVFDTGKGGDDAGWPDRAIVQVRPVEVALKPADHAILSVAGRNSDVYEIEAHLRLEPTATETFAQTHVRRLEAIRRAGGAIERTPDGAFHIGDRYAQTALTYEQVLATQRPVQIEQVSSVPIDRLPTHAGLTWLDRADLPVPETEAGFGGRVRQGLAVRTAWLAAEGLGVLVDGRRLLSRPEREGLRRREWEHVAGDVRGTLDKPYVATQRGERLDGKLTGYRDTAEGRLAVIERARDFTLVPWRPVLEPHIGKQVSGVVDGGPINWTIGRSRGRGLE</sequence>
<organism evidence="3 4">
    <name type="scientific">Asticcacaulis aquaticus</name>
    <dbReference type="NCBI Taxonomy" id="2984212"/>
    <lineage>
        <taxon>Bacteria</taxon>
        <taxon>Pseudomonadati</taxon>
        <taxon>Pseudomonadota</taxon>
        <taxon>Alphaproteobacteria</taxon>
        <taxon>Caulobacterales</taxon>
        <taxon>Caulobacteraceae</taxon>
        <taxon>Asticcacaulis</taxon>
    </lineage>
</organism>
<evidence type="ECO:0000256" key="1">
    <source>
        <dbReference type="SAM" id="MobiDB-lite"/>
    </source>
</evidence>
<name>A0ABT5HQP3_9CAUL</name>
<dbReference type="EMBL" id="JAQQKX010000001">
    <property type="protein sequence ID" value="MDC7682145.1"/>
    <property type="molecule type" value="Genomic_DNA"/>
</dbReference>
<dbReference type="Proteomes" id="UP001214854">
    <property type="component" value="Unassembled WGS sequence"/>
</dbReference>
<dbReference type="RefSeq" id="WP_272746648.1">
    <property type="nucleotide sequence ID" value="NZ_JAQQKX010000001.1"/>
</dbReference>
<comment type="caution">
    <text evidence="3">The sequence shown here is derived from an EMBL/GenBank/DDBJ whole genome shotgun (WGS) entry which is preliminary data.</text>
</comment>
<evidence type="ECO:0000259" key="2">
    <source>
        <dbReference type="Pfam" id="PF03432"/>
    </source>
</evidence>
<evidence type="ECO:0000313" key="3">
    <source>
        <dbReference type="EMBL" id="MDC7682145.1"/>
    </source>
</evidence>
<dbReference type="Pfam" id="PF11843">
    <property type="entry name" value="DUF3363"/>
    <property type="match status" value="1"/>
</dbReference>
<reference evidence="3 4" key="1">
    <citation type="submission" date="2023-01" db="EMBL/GenBank/DDBJ databases">
        <title>Novel species of the genus Asticcacaulis isolated from rivers.</title>
        <authorList>
            <person name="Lu H."/>
        </authorList>
    </citation>
    <scope>NUCLEOTIDE SEQUENCE [LARGE SCALE GENOMIC DNA]</scope>
    <source>
        <strain evidence="3 4">BYS171W</strain>
    </source>
</reference>
<protein>
    <submittedName>
        <fullName evidence="3">DUF3363 domain-containing protein</fullName>
    </submittedName>
</protein>
<accession>A0ABT5HQP3</accession>
<dbReference type="InterPro" id="IPR021795">
    <property type="entry name" value="DUF3363"/>
</dbReference>
<proteinExistence type="predicted"/>
<feature type="domain" description="MobA/VirD2-like nuclease" evidence="2">
    <location>
        <begin position="122"/>
        <end position="195"/>
    </location>
</feature>
<gene>
    <name evidence="3" type="ORF">PQU92_02590</name>
</gene>
<feature type="compositionally biased region" description="Gly residues" evidence="1">
    <location>
        <begin position="43"/>
        <end position="57"/>
    </location>
</feature>
<keyword evidence="4" id="KW-1185">Reference proteome</keyword>